<feature type="region of interest" description="Disordered" evidence="5">
    <location>
        <begin position="1"/>
        <end position="81"/>
    </location>
</feature>
<dbReference type="RefSeq" id="XP_034009481.1">
    <property type="nucleotide sequence ID" value="XM_034158637.1"/>
</dbReference>
<keyword evidence="2 4" id="KW-0863">Zinc-finger</keyword>
<dbReference type="OMA" id="NIAKCTY"/>
<accession>A0A642UC85</accession>
<keyword evidence="3" id="KW-0862">Zinc</keyword>
<dbReference type="Proteomes" id="UP000449547">
    <property type="component" value="Unassembled WGS sequence"/>
</dbReference>
<dbReference type="PROSITE" id="PS50808">
    <property type="entry name" value="ZF_BED"/>
    <property type="match status" value="1"/>
</dbReference>
<dbReference type="OrthoDB" id="4095286at2759"/>
<protein>
    <recommendedName>
        <fullName evidence="6">BED-type domain-containing protein</fullName>
    </recommendedName>
</protein>
<dbReference type="GO" id="GO:0003677">
    <property type="term" value="F:DNA binding"/>
    <property type="evidence" value="ECO:0007669"/>
    <property type="project" value="InterPro"/>
</dbReference>
<evidence type="ECO:0000256" key="4">
    <source>
        <dbReference type="PROSITE-ProRule" id="PRU00027"/>
    </source>
</evidence>
<evidence type="ECO:0000256" key="5">
    <source>
        <dbReference type="SAM" id="MobiDB-lite"/>
    </source>
</evidence>
<reference evidence="7 8" key="1">
    <citation type="submission" date="2019-07" db="EMBL/GenBank/DDBJ databases">
        <title>Genome assembly of two rare yeast pathogens: Diutina rugosa and Trichomonascus ciferrii.</title>
        <authorList>
            <person name="Mixao V."/>
            <person name="Saus E."/>
            <person name="Hansen A."/>
            <person name="Lass-Flor C."/>
            <person name="Gabaldon T."/>
        </authorList>
    </citation>
    <scope>NUCLEOTIDE SEQUENCE [LARGE SCALE GENOMIC DNA]</scope>
    <source>
        <strain evidence="7 8">CBS 613</strain>
    </source>
</reference>
<evidence type="ECO:0000256" key="3">
    <source>
        <dbReference type="ARBA" id="ARBA00022833"/>
    </source>
</evidence>
<feature type="compositionally biased region" description="Basic and acidic residues" evidence="5">
    <location>
        <begin position="224"/>
        <end position="238"/>
    </location>
</feature>
<dbReference type="AlphaFoldDB" id="A0A642UC85"/>
<dbReference type="SMART" id="SM00614">
    <property type="entry name" value="ZnF_BED"/>
    <property type="match status" value="1"/>
</dbReference>
<dbReference type="GO" id="GO:0008270">
    <property type="term" value="F:zinc ion binding"/>
    <property type="evidence" value="ECO:0007669"/>
    <property type="project" value="UniProtKB-KW"/>
</dbReference>
<dbReference type="VEuPathDB" id="FungiDB:DIURU_005633"/>
<dbReference type="GeneID" id="54784284"/>
<evidence type="ECO:0000313" key="7">
    <source>
        <dbReference type="EMBL" id="KAA8896621.1"/>
    </source>
</evidence>
<feature type="region of interest" description="Disordered" evidence="5">
    <location>
        <begin position="217"/>
        <end position="238"/>
    </location>
</feature>
<comment type="caution">
    <text evidence="7">The sequence shown here is derived from an EMBL/GenBank/DDBJ whole genome shotgun (WGS) entry which is preliminary data.</text>
</comment>
<evidence type="ECO:0000313" key="8">
    <source>
        <dbReference type="Proteomes" id="UP000449547"/>
    </source>
</evidence>
<keyword evidence="1" id="KW-0479">Metal-binding</keyword>
<gene>
    <name evidence="7" type="ORF">DIURU_005633</name>
</gene>
<dbReference type="InterPro" id="IPR003656">
    <property type="entry name" value="Znf_BED"/>
</dbReference>
<name>A0A642UC85_DIURU</name>
<sequence>MSFYGSSAGYYNREDGSREVPPPQPRENTALVIGSDKPDEARPSGPTNASVSTALTTTDEGHDTAQNAGDKPIKRRKNRPGVKFGAKKRSWVWSWFVQDYTDPNVAACDFCGKIIVRLPSDKGSPKKLIEHLRTHKLEPNSVNYSRAIPIDGYGVTYTPSGEPMNYPNDREEEDDIVTDNVIESTPMRNQMSTAVVPATQASPELNENKVAVQTNLNNAYNRPRGNDPRRVTVAESQRKSRRLDHNLLEQRRVIRTDFDNAPYSAMKFHKHVMKFLTENRLPIAVIKSHSFQQMIYDLRTEAVSDLAELTTLYSSLLEVQNYSQADEQPSS</sequence>
<dbReference type="Pfam" id="PF02892">
    <property type="entry name" value="zf-BED"/>
    <property type="match status" value="1"/>
</dbReference>
<dbReference type="EMBL" id="SWFT01000163">
    <property type="protein sequence ID" value="KAA8896621.1"/>
    <property type="molecule type" value="Genomic_DNA"/>
</dbReference>
<evidence type="ECO:0000259" key="6">
    <source>
        <dbReference type="PROSITE" id="PS50808"/>
    </source>
</evidence>
<keyword evidence="8" id="KW-1185">Reference proteome</keyword>
<proteinExistence type="predicted"/>
<feature type="domain" description="BED-type" evidence="6">
    <location>
        <begin position="87"/>
        <end position="142"/>
    </location>
</feature>
<organism evidence="7 8">
    <name type="scientific">Diutina rugosa</name>
    <name type="common">Yeast</name>
    <name type="synonym">Candida rugosa</name>
    <dbReference type="NCBI Taxonomy" id="5481"/>
    <lineage>
        <taxon>Eukaryota</taxon>
        <taxon>Fungi</taxon>
        <taxon>Dikarya</taxon>
        <taxon>Ascomycota</taxon>
        <taxon>Saccharomycotina</taxon>
        <taxon>Pichiomycetes</taxon>
        <taxon>Debaryomycetaceae</taxon>
        <taxon>Diutina</taxon>
    </lineage>
</organism>
<evidence type="ECO:0000256" key="1">
    <source>
        <dbReference type="ARBA" id="ARBA00022723"/>
    </source>
</evidence>
<evidence type="ECO:0000256" key="2">
    <source>
        <dbReference type="ARBA" id="ARBA00022771"/>
    </source>
</evidence>
<feature type="compositionally biased region" description="Polar residues" evidence="5">
    <location>
        <begin position="45"/>
        <end position="58"/>
    </location>
</feature>